<name>A0AAV7XZX9_9NEOP</name>
<gene>
    <name evidence="14" type="ORF">ONE63_005583</name>
</gene>
<dbReference type="InterPro" id="IPR021643">
    <property type="entry name" value="Mediator_Med13_N"/>
</dbReference>
<dbReference type="InterPro" id="IPR051139">
    <property type="entry name" value="Mediator_complx_sub13"/>
</dbReference>
<keyword evidence="6 9" id="KW-0010">Activator</keyword>
<feature type="region of interest" description="Disordered" evidence="10">
    <location>
        <begin position="630"/>
        <end position="717"/>
    </location>
</feature>
<feature type="region of interest" description="Disordered" evidence="10">
    <location>
        <begin position="732"/>
        <end position="773"/>
    </location>
</feature>
<feature type="compositionally biased region" description="Basic and acidic residues" evidence="10">
    <location>
        <begin position="708"/>
        <end position="717"/>
    </location>
</feature>
<dbReference type="Proteomes" id="UP001075354">
    <property type="component" value="Chromosome 2"/>
</dbReference>
<evidence type="ECO:0000256" key="3">
    <source>
        <dbReference type="ARBA" id="ARBA00019618"/>
    </source>
</evidence>
<accession>A0AAV7XZX9</accession>
<comment type="caution">
    <text evidence="14">The sequence shown here is derived from an EMBL/GenBank/DDBJ whole genome shotgun (WGS) entry which is preliminary data.</text>
</comment>
<feature type="compositionally biased region" description="Pro residues" evidence="10">
    <location>
        <begin position="921"/>
        <end position="941"/>
    </location>
</feature>
<feature type="domain" description="MID" evidence="13">
    <location>
        <begin position="1320"/>
        <end position="1577"/>
    </location>
</feature>
<keyword evidence="5 9" id="KW-0805">Transcription regulation</keyword>
<feature type="compositionally biased region" description="Polar residues" evidence="10">
    <location>
        <begin position="1861"/>
        <end position="1870"/>
    </location>
</feature>
<organism evidence="14 15">
    <name type="scientific">Megalurothrips usitatus</name>
    <name type="common">bean blossom thrips</name>
    <dbReference type="NCBI Taxonomy" id="439358"/>
    <lineage>
        <taxon>Eukaryota</taxon>
        <taxon>Metazoa</taxon>
        <taxon>Ecdysozoa</taxon>
        <taxon>Arthropoda</taxon>
        <taxon>Hexapoda</taxon>
        <taxon>Insecta</taxon>
        <taxon>Pterygota</taxon>
        <taxon>Neoptera</taxon>
        <taxon>Paraneoptera</taxon>
        <taxon>Thysanoptera</taxon>
        <taxon>Terebrantia</taxon>
        <taxon>Thripoidea</taxon>
        <taxon>Thripidae</taxon>
        <taxon>Megalurothrips</taxon>
    </lineage>
</organism>
<dbReference type="Pfam" id="PF18296">
    <property type="entry name" value="MID_MedPIWI"/>
    <property type="match status" value="1"/>
</dbReference>
<comment type="subcellular location">
    <subcellularLocation>
        <location evidence="1 9">Nucleus</location>
    </subcellularLocation>
</comment>
<evidence type="ECO:0000256" key="4">
    <source>
        <dbReference type="ARBA" id="ARBA00022491"/>
    </source>
</evidence>
<feature type="compositionally biased region" description="Polar residues" evidence="10">
    <location>
        <begin position="530"/>
        <end position="540"/>
    </location>
</feature>
<comment type="subunit">
    <text evidence="9">Component of the Mediator complex.</text>
</comment>
<dbReference type="GO" id="GO:0003713">
    <property type="term" value="F:transcription coactivator activity"/>
    <property type="evidence" value="ECO:0007669"/>
    <property type="project" value="TreeGrafter"/>
</dbReference>
<feature type="compositionally biased region" description="Pro residues" evidence="10">
    <location>
        <begin position="559"/>
        <end position="576"/>
    </location>
</feature>
<feature type="region of interest" description="Disordered" evidence="10">
    <location>
        <begin position="884"/>
        <end position="1004"/>
    </location>
</feature>
<dbReference type="GO" id="GO:0016592">
    <property type="term" value="C:mediator complex"/>
    <property type="evidence" value="ECO:0007669"/>
    <property type="project" value="InterPro"/>
</dbReference>
<evidence type="ECO:0000259" key="12">
    <source>
        <dbReference type="Pfam" id="PF11597"/>
    </source>
</evidence>
<feature type="region of interest" description="Disordered" evidence="10">
    <location>
        <begin position="1430"/>
        <end position="1492"/>
    </location>
</feature>
<protein>
    <recommendedName>
        <fullName evidence="3 9">Mediator of RNA polymerase II transcription subunit 13</fullName>
    </recommendedName>
</protein>
<dbReference type="GO" id="GO:0045944">
    <property type="term" value="P:positive regulation of transcription by RNA polymerase II"/>
    <property type="evidence" value="ECO:0007669"/>
    <property type="project" value="TreeGrafter"/>
</dbReference>
<evidence type="ECO:0000259" key="13">
    <source>
        <dbReference type="Pfam" id="PF18296"/>
    </source>
</evidence>
<keyword evidence="8 9" id="KW-0539">Nucleus</keyword>
<dbReference type="PRINTS" id="PR01217">
    <property type="entry name" value="PRICHEXTENSN"/>
</dbReference>
<keyword evidence="7 9" id="KW-0804">Transcription</keyword>
<feature type="compositionally biased region" description="Basic residues" evidence="10">
    <location>
        <begin position="903"/>
        <end position="917"/>
    </location>
</feature>
<feature type="compositionally biased region" description="Polar residues" evidence="10">
    <location>
        <begin position="742"/>
        <end position="755"/>
    </location>
</feature>
<feature type="compositionally biased region" description="Basic and acidic residues" evidence="10">
    <location>
        <begin position="1463"/>
        <end position="1472"/>
    </location>
</feature>
<dbReference type="InterPro" id="IPR009401">
    <property type="entry name" value="Med13_C"/>
</dbReference>
<feature type="region of interest" description="Disordered" evidence="10">
    <location>
        <begin position="1857"/>
        <end position="1902"/>
    </location>
</feature>
<evidence type="ECO:0000313" key="15">
    <source>
        <dbReference type="Proteomes" id="UP001075354"/>
    </source>
</evidence>
<reference evidence="14" key="1">
    <citation type="submission" date="2022-12" db="EMBL/GenBank/DDBJ databases">
        <title>Chromosome-level genome assembly of the bean flower thrips Megalurothrips usitatus.</title>
        <authorList>
            <person name="Ma L."/>
            <person name="Liu Q."/>
            <person name="Li H."/>
            <person name="Cai W."/>
        </authorList>
    </citation>
    <scope>NUCLEOTIDE SEQUENCE</scope>
    <source>
        <strain evidence="14">Cailab_2022a</strain>
    </source>
</reference>
<evidence type="ECO:0000256" key="9">
    <source>
        <dbReference type="RuleBase" id="RU364134"/>
    </source>
</evidence>
<dbReference type="EMBL" id="JAPTSV010000002">
    <property type="protein sequence ID" value="KAJ1530722.1"/>
    <property type="molecule type" value="Genomic_DNA"/>
</dbReference>
<evidence type="ECO:0000256" key="2">
    <source>
        <dbReference type="ARBA" id="ARBA00009354"/>
    </source>
</evidence>
<evidence type="ECO:0000256" key="8">
    <source>
        <dbReference type="ARBA" id="ARBA00023242"/>
    </source>
</evidence>
<feature type="region of interest" description="Disordered" evidence="10">
    <location>
        <begin position="428"/>
        <end position="589"/>
    </location>
</feature>
<sequence length="2034" mass="221438">MTHPNHQTNGASLEDCHTNFFALTDLCGIKWRKLVWPEGQATHGGEVSLDPVLLSFSRCLQADILCVWRRVGRRPPPPDDSALLDAPLGAPPPPVAPSIVVHPPLALHAAKELWIFWYGEEPDLSNLVSADLLATESEQGSWESGLSYECRSLLFKALHNLIERCLLSRDLIRLGRWFVLPYEGADEVEGKSPHLSFLFSFFVHGESTVCASVDVRQHPPVRTLSSQVLQQAQSSQAGVPVILAPFGLAGALTGQSYKTVDQRTSGLLEDWKQFYPIDSRNSNCDDSSTPQAVEVIVGGVKMRYPSCYVLVTDADDIPSNSTAQNPKAAGLSSSDEPSPVPPVESPCLRQQSSASSWIKQEPPSPLNIAEITWQESMLSPPSDTSDVPSGHWDFVDPTRKLPCSCSKCRQGGPKEGSASRALIPFHQRAPPRHNQPAKPARPCGAGAGVGAGAGHTTPLPERSPQSAAPSPLPNPNSVQPASVPPAEPTMPTLSPQPSSGCTAAHPATPPPAPGPGTPAHTPVDSHGPKSVSSVSNQVYSPYQGGACASVSSTGGTGPPSAPPASAGPPSAPPQPAPSEHQPLTLKRPVLAAKEYEHLMMEDEAMSDHLYDYSQLDVWLNYPVKKFKPSDIEQKPWSKSSNPADIYPAVQPPASSPPLNGHPATPGTPVCVKSEVKQEPMCESDPYEFDEEHNASGAKEGFKRQNNGVKEDDRADNARKCVSGSLFTSEGLQASYGDLDQIFDNSDTSSDETMQVPTPPGSNKHEDSSCNMRGPRILRPEELSKMFPTPPSLEHNPAASPCGGQTDIDRCDFTELPATRIKQEIYPNMGSPQEEAIDDWSFVFRPPSLYKFVGSSKYAPLRDLPSQDLPPVSLPGNCSYKPSWLYPPPQEKTTSSHHMSTNAHHAHPHHPPVPHSHRLSQPPTPVPPGPSTPLAPPTPMTPHRPGMSPMPHRPGLSPISPATHFPQSPSVMQELRHRATPVCPPPAPAPPAPGPPPPYSPAPSSTSSYLPKTVCNIEVNSLIMNLLLSDTALNIFRDHNFDSCTVCVCNSDDRKVACTIRGADAGVYLAPYGPHPLNEDDSTRCTCGFSAVVNRRLSHRAGLFYEDEFEITGIADEPNLRNGLAALDIMTLISSLSNDVPDTVRPIDVLSLMKEQCGVMVRSPASALIRAAQKTLASTSLLTVNALELGDSNEASWVAMEQGLMVSAARVPCMHRWPFLRAAGPECSQDIVRVMKSLQPQLQEAVQGKCTTRLWEAPYTVSGPLTWRQFHRLAGRGTEDRCEPQPIPSMMVGYEKDWLSLSPYALHYWEKLLLEPYSYARDVAYIVVAPENDFVINRCRSFFKELSTVYEVCRLGRHCPITKGGLRDGILRVGSSAAIKLAEDPTDKRDDWFSMLGDSPTANMLRLYAKVCRRYLVPHLLTVTQDKILLESSDGPQPKTVERPAPSPMPPPSADSDKGPNTPKSDHDGDGSRDPLAGVGSSQDTSHIDDEEREPPAIVIYLVEPFTVGSESSDVERLACIGLLKCFSSVVQEMPENLRNNMAVQVVSLESIVEQSKTCARSDYMRSVALSVYSQCRRVMQHTSNVKALTGFGPAATGDLFLKNKDQEKNRAPYRLYSPPYILAPVKEKSDNAEASEECCVLYLSYCLSEDQRWLLASATDERGAILDTTVINIHIPNRSRRKKASVRRIGLQKLMDFILGVMSQSVRPWRLVVGRIGRIGHGELKGWSGLLSRQALLNASKHLKEICGQCVVNVSNNVPCILSACLVSLEPDSALRLMPDQFTPDERFSQTSVNCQLSTPHDVSCTHILVFPTSATTQSSQTAFQEQHITGPGELDLFQLDEDISESIDDLGGFGDIFWQDNPTQHSPGNSPHRDSPNGMNPSSPIPDASGNYNNCHAPARGGDQQEEVCSTLLQQPLALGYMVSTAPTGPMPSWFWASCPHLENVCPCFLKNALHLNNTIQSGSEDLMNSQQPQVSGHPLDSTVTTDVLRYVLEGYNALSWLGLDSNSHDRMSCLPVHMQVLMQLYHMTSALV</sequence>
<dbReference type="PANTHER" id="PTHR48249:SF3">
    <property type="entry name" value="MEDIATOR OF RNA POLYMERASE II TRANSCRIPTION SUBUNIT 13"/>
    <property type="match status" value="1"/>
</dbReference>
<feature type="compositionally biased region" description="Polar residues" evidence="10">
    <location>
        <begin position="348"/>
        <end position="358"/>
    </location>
</feature>
<dbReference type="Pfam" id="PF11597">
    <property type="entry name" value="Med13_N"/>
    <property type="match status" value="1"/>
</dbReference>
<comment type="function">
    <text evidence="9">Component of the Mediator complex, a coactivator involved in regulated transcription of nearly all RNA polymerase II-dependent genes. Mediator functions as a bridge to convey information from gene-specific regulatory proteins to the basal RNA polymerase II transcription machinery. Mediator is recruited to promoters by direct interactions with regulatory proteins and serves as a scaffold for the assembly of a functional preinitiation complex with RNA polymerase II and the general transcription factors.</text>
</comment>
<feature type="region of interest" description="Disordered" evidence="10">
    <location>
        <begin position="318"/>
        <end position="363"/>
    </location>
</feature>
<dbReference type="InterPro" id="IPR041285">
    <property type="entry name" value="MID_MedPIWI"/>
</dbReference>
<feature type="compositionally biased region" description="Polar residues" evidence="10">
    <location>
        <begin position="491"/>
        <end position="501"/>
    </location>
</feature>
<proteinExistence type="inferred from homology"/>
<evidence type="ECO:0000259" key="11">
    <source>
        <dbReference type="Pfam" id="PF06333"/>
    </source>
</evidence>
<keyword evidence="15" id="KW-1185">Reference proteome</keyword>
<keyword evidence="4 9" id="KW-0678">Repressor</keyword>
<feature type="compositionally biased region" description="Pro residues" evidence="10">
    <location>
        <begin position="981"/>
        <end position="1000"/>
    </location>
</feature>
<dbReference type="PANTHER" id="PTHR48249">
    <property type="entry name" value="MEDIATOR OF RNA POLYMERASE II TRANSCRIPTION SUBUNIT 13"/>
    <property type="match status" value="1"/>
</dbReference>
<evidence type="ECO:0000313" key="14">
    <source>
        <dbReference type="EMBL" id="KAJ1530722.1"/>
    </source>
</evidence>
<feature type="domain" description="Mediator complex subunit Med13 N-terminal" evidence="12">
    <location>
        <begin position="12"/>
        <end position="262"/>
    </location>
</feature>
<feature type="domain" description="Mediator complex subunit Med13 C-terminal" evidence="11">
    <location>
        <begin position="1616"/>
        <end position="2023"/>
    </location>
</feature>
<feature type="compositionally biased region" description="Pro residues" evidence="10">
    <location>
        <begin position="507"/>
        <end position="516"/>
    </location>
</feature>
<dbReference type="Pfam" id="PF06333">
    <property type="entry name" value="Med13_C"/>
    <property type="match status" value="1"/>
</dbReference>
<evidence type="ECO:0000256" key="6">
    <source>
        <dbReference type="ARBA" id="ARBA00023159"/>
    </source>
</evidence>
<evidence type="ECO:0000256" key="7">
    <source>
        <dbReference type="ARBA" id="ARBA00023163"/>
    </source>
</evidence>
<evidence type="ECO:0000256" key="1">
    <source>
        <dbReference type="ARBA" id="ARBA00004123"/>
    </source>
</evidence>
<comment type="similarity">
    <text evidence="2 9">Belongs to the Mediator complex subunit 13 family.</text>
</comment>
<evidence type="ECO:0000256" key="10">
    <source>
        <dbReference type="SAM" id="MobiDB-lite"/>
    </source>
</evidence>
<evidence type="ECO:0000256" key="5">
    <source>
        <dbReference type="ARBA" id="ARBA00023015"/>
    </source>
</evidence>